<name>A0A176VIN0_MARPO</name>
<evidence type="ECO:0000256" key="1">
    <source>
        <dbReference type="SAM" id="MobiDB-lite"/>
    </source>
</evidence>
<reference evidence="2" key="1">
    <citation type="submission" date="2016-03" db="EMBL/GenBank/DDBJ databases">
        <title>Mechanisms controlling the formation of the plant cell surface in tip-growing cells are functionally conserved among land plants.</title>
        <authorList>
            <person name="Honkanen S."/>
            <person name="Jones V.A."/>
            <person name="Morieri G."/>
            <person name="Champion C."/>
            <person name="Hetherington A.J."/>
            <person name="Kelly S."/>
            <person name="Saint-Marcoux D."/>
            <person name="Proust H."/>
            <person name="Prescott H."/>
            <person name="Dolan L."/>
        </authorList>
    </citation>
    <scope>NUCLEOTIDE SEQUENCE [LARGE SCALE GENOMIC DNA]</scope>
    <source>
        <tissue evidence="2">Whole gametophyte</tissue>
    </source>
</reference>
<protein>
    <submittedName>
        <fullName evidence="2">Uncharacterized protein</fullName>
    </submittedName>
</protein>
<accession>A0A176VIN0</accession>
<evidence type="ECO:0000313" key="3">
    <source>
        <dbReference type="Proteomes" id="UP000077202"/>
    </source>
</evidence>
<feature type="region of interest" description="Disordered" evidence="1">
    <location>
        <begin position="21"/>
        <end position="50"/>
    </location>
</feature>
<evidence type="ECO:0000313" key="2">
    <source>
        <dbReference type="EMBL" id="OAE19785.1"/>
    </source>
</evidence>
<proteinExistence type="predicted"/>
<dbReference type="AlphaFoldDB" id="A0A176VIN0"/>
<organism evidence="2 3">
    <name type="scientific">Marchantia polymorpha subsp. ruderalis</name>
    <dbReference type="NCBI Taxonomy" id="1480154"/>
    <lineage>
        <taxon>Eukaryota</taxon>
        <taxon>Viridiplantae</taxon>
        <taxon>Streptophyta</taxon>
        <taxon>Embryophyta</taxon>
        <taxon>Marchantiophyta</taxon>
        <taxon>Marchantiopsida</taxon>
        <taxon>Marchantiidae</taxon>
        <taxon>Marchantiales</taxon>
        <taxon>Marchantiaceae</taxon>
        <taxon>Marchantia</taxon>
    </lineage>
</organism>
<sequence>MVVRALSPRAHHEVALAPREKFAAASPSDRGASGSTRAVAGLPQHGPDGGTMTVVSTASVLLAMPREQHPILVGEFLLCRSILHIIYLWNTFRYYAVSEGSIKVSQVLIV</sequence>
<gene>
    <name evidence="2" type="ORF">AXG93_2458s1060</name>
</gene>
<comment type="caution">
    <text evidence="2">The sequence shown here is derived from an EMBL/GenBank/DDBJ whole genome shotgun (WGS) entry which is preliminary data.</text>
</comment>
<dbReference type="Proteomes" id="UP000077202">
    <property type="component" value="Unassembled WGS sequence"/>
</dbReference>
<dbReference type="EMBL" id="LVLJ01003785">
    <property type="protein sequence ID" value="OAE19785.1"/>
    <property type="molecule type" value="Genomic_DNA"/>
</dbReference>
<keyword evidence="3" id="KW-1185">Reference proteome</keyword>